<evidence type="ECO:0008006" key="4">
    <source>
        <dbReference type="Google" id="ProtNLM"/>
    </source>
</evidence>
<accession>A0A840D1W1</accession>
<dbReference type="PROSITE" id="PS51257">
    <property type="entry name" value="PROKAR_LIPOPROTEIN"/>
    <property type="match status" value="1"/>
</dbReference>
<feature type="signal peptide" evidence="1">
    <location>
        <begin position="1"/>
        <end position="24"/>
    </location>
</feature>
<organism evidence="2 3">
    <name type="scientific">Bacteroides reticulotermitis</name>
    <dbReference type="NCBI Taxonomy" id="1133319"/>
    <lineage>
        <taxon>Bacteria</taxon>
        <taxon>Pseudomonadati</taxon>
        <taxon>Bacteroidota</taxon>
        <taxon>Bacteroidia</taxon>
        <taxon>Bacteroidales</taxon>
        <taxon>Bacteroidaceae</taxon>
        <taxon>Bacteroides</taxon>
    </lineage>
</organism>
<dbReference type="Pfam" id="PF12741">
    <property type="entry name" value="SusD-like"/>
    <property type="match status" value="1"/>
</dbReference>
<comment type="caution">
    <text evidence="2">The sequence shown here is derived from an EMBL/GenBank/DDBJ whole genome shotgun (WGS) entry which is preliminary data.</text>
</comment>
<feature type="chain" id="PRO_5032792072" description="RagB/SusD family nutrient uptake outer membrane protein" evidence="1">
    <location>
        <begin position="25"/>
        <end position="89"/>
    </location>
</feature>
<evidence type="ECO:0000256" key="1">
    <source>
        <dbReference type="SAM" id="SignalP"/>
    </source>
</evidence>
<gene>
    <name evidence="2" type="ORF">GGR06_003421</name>
</gene>
<dbReference type="EMBL" id="JACIER010000016">
    <property type="protein sequence ID" value="MBB4045606.1"/>
    <property type="molecule type" value="Genomic_DNA"/>
</dbReference>
<evidence type="ECO:0000313" key="2">
    <source>
        <dbReference type="EMBL" id="MBB4045606.1"/>
    </source>
</evidence>
<name>A0A840D1W1_9BACE</name>
<proteinExistence type="predicted"/>
<keyword evidence="1" id="KW-0732">Signal</keyword>
<reference evidence="2" key="1">
    <citation type="submission" date="2020-08" db="EMBL/GenBank/DDBJ databases">
        <title>Genomic Encyclopedia of Type Strains, Phase IV (KMG-IV): sequencing the most valuable type-strain genomes for metagenomic binning, comparative biology and taxonomic classification.</title>
        <authorList>
            <person name="Goeker M."/>
        </authorList>
    </citation>
    <scope>NUCLEOTIDE SEQUENCE [LARGE SCALE GENOMIC DNA]</scope>
    <source>
        <strain evidence="2">DSM 105720</strain>
    </source>
</reference>
<dbReference type="AlphaFoldDB" id="A0A840D1W1"/>
<evidence type="ECO:0000313" key="3">
    <source>
        <dbReference type="Proteomes" id="UP000560658"/>
    </source>
</evidence>
<sequence length="89" mass="9705">MKKINHYKLLAGICALALLTACNFEEINTNPYEMTDEMGIRDGIAIGGSVTAMEKSVFPVGTQADDTDVINQYQTSYNLSADSWSGFFG</sequence>
<dbReference type="InterPro" id="IPR024302">
    <property type="entry name" value="SusD-like"/>
</dbReference>
<protein>
    <recommendedName>
        <fullName evidence="4">RagB/SusD family nutrient uptake outer membrane protein</fullName>
    </recommendedName>
</protein>
<keyword evidence="3" id="KW-1185">Reference proteome</keyword>
<dbReference type="Proteomes" id="UP000560658">
    <property type="component" value="Unassembled WGS sequence"/>
</dbReference>